<dbReference type="Pfam" id="PF00069">
    <property type="entry name" value="Pkinase"/>
    <property type="match status" value="1"/>
</dbReference>
<dbReference type="EC" id="2.7.11.1" evidence="3"/>
<evidence type="ECO:0000256" key="14">
    <source>
        <dbReference type="RuleBase" id="RU000304"/>
    </source>
</evidence>
<evidence type="ECO:0000256" key="8">
    <source>
        <dbReference type="ARBA" id="ARBA00022777"/>
    </source>
</evidence>
<keyword evidence="7 13" id="KW-0547">Nucleotide-binding</keyword>
<evidence type="ECO:0000256" key="12">
    <source>
        <dbReference type="ARBA" id="ARBA00048679"/>
    </source>
</evidence>
<evidence type="ECO:0000313" key="16">
    <source>
        <dbReference type="EMBL" id="KAK1161344.1"/>
    </source>
</evidence>
<organism evidence="16 17">
    <name type="scientific">Acipenser oxyrinchus oxyrinchus</name>
    <dbReference type="NCBI Taxonomy" id="40147"/>
    <lineage>
        <taxon>Eukaryota</taxon>
        <taxon>Metazoa</taxon>
        <taxon>Chordata</taxon>
        <taxon>Craniata</taxon>
        <taxon>Vertebrata</taxon>
        <taxon>Euteleostomi</taxon>
        <taxon>Actinopterygii</taxon>
        <taxon>Chondrostei</taxon>
        <taxon>Acipenseriformes</taxon>
        <taxon>Acipenseridae</taxon>
        <taxon>Acipenser</taxon>
    </lineage>
</organism>
<evidence type="ECO:0000256" key="6">
    <source>
        <dbReference type="ARBA" id="ARBA00022679"/>
    </source>
</evidence>
<keyword evidence="10" id="KW-1035">Host cytoplasm</keyword>
<evidence type="ECO:0000256" key="2">
    <source>
        <dbReference type="ARBA" id="ARBA00005505"/>
    </source>
</evidence>
<evidence type="ECO:0000256" key="13">
    <source>
        <dbReference type="PROSITE-ProRule" id="PRU10141"/>
    </source>
</evidence>
<dbReference type="AlphaFoldDB" id="A0AAD8G263"/>
<evidence type="ECO:0000256" key="3">
    <source>
        <dbReference type="ARBA" id="ARBA00012513"/>
    </source>
</evidence>
<keyword evidence="6" id="KW-0808">Transferase</keyword>
<dbReference type="PROSITE" id="PS50011">
    <property type="entry name" value="PROTEIN_KINASE_DOM"/>
    <property type="match status" value="1"/>
</dbReference>
<evidence type="ECO:0000256" key="5">
    <source>
        <dbReference type="ARBA" id="ARBA00022527"/>
    </source>
</evidence>
<name>A0AAD8G263_ACIOX</name>
<evidence type="ECO:0000256" key="7">
    <source>
        <dbReference type="ARBA" id="ARBA00022741"/>
    </source>
</evidence>
<dbReference type="Gene3D" id="1.10.510.10">
    <property type="entry name" value="Transferase(Phosphotransferase) domain 1"/>
    <property type="match status" value="1"/>
</dbReference>
<feature type="domain" description="Protein kinase" evidence="15">
    <location>
        <begin position="64"/>
        <end position="318"/>
    </location>
</feature>
<dbReference type="Proteomes" id="UP001230051">
    <property type="component" value="Unassembled WGS sequence"/>
</dbReference>
<evidence type="ECO:0000259" key="15">
    <source>
        <dbReference type="PROSITE" id="PS50011"/>
    </source>
</evidence>
<dbReference type="Gene3D" id="3.30.200.20">
    <property type="entry name" value="Phosphorylase Kinase, domain 1"/>
    <property type="match status" value="1"/>
</dbReference>
<dbReference type="SMART" id="SM00220">
    <property type="entry name" value="S_TKc"/>
    <property type="match status" value="1"/>
</dbReference>
<dbReference type="InterPro" id="IPR051138">
    <property type="entry name" value="PIM_Ser/Thr_kinase"/>
</dbReference>
<keyword evidence="5 14" id="KW-0723">Serine/threonine-protein kinase</keyword>
<evidence type="ECO:0000256" key="9">
    <source>
        <dbReference type="ARBA" id="ARBA00022840"/>
    </source>
</evidence>
<comment type="caution">
    <text evidence="16">The sequence shown here is derived from an EMBL/GenBank/DDBJ whole genome shotgun (WGS) entry which is preliminary data.</text>
</comment>
<keyword evidence="17" id="KW-1185">Reference proteome</keyword>
<keyword evidence="9 13" id="KW-0067">ATP-binding</keyword>
<dbReference type="GO" id="GO:0005737">
    <property type="term" value="C:cytoplasm"/>
    <property type="evidence" value="ECO:0007669"/>
    <property type="project" value="TreeGrafter"/>
</dbReference>
<comment type="subcellular location">
    <subcellularLocation>
        <location evidence="1">Host cytoplasm</location>
    </subcellularLocation>
</comment>
<dbReference type="SUPFAM" id="SSF56112">
    <property type="entry name" value="Protein kinase-like (PK-like)"/>
    <property type="match status" value="1"/>
</dbReference>
<comment type="similarity">
    <text evidence="2">Belongs to the protein kinase superfamily. CAMK Ser/Thr protein kinase family. PIM subfamily.</text>
</comment>
<evidence type="ECO:0000256" key="4">
    <source>
        <dbReference type="ARBA" id="ARBA00016885"/>
    </source>
</evidence>
<evidence type="ECO:0000313" key="17">
    <source>
        <dbReference type="Proteomes" id="UP001230051"/>
    </source>
</evidence>
<dbReference type="CDD" id="cd14005">
    <property type="entry name" value="STKc_PIM"/>
    <property type="match status" value="1"/>
</dbReference>
<dbReference type="GO" id="GO:0004674">
    <property type="term" value="F:protein serine/threonine kinase activity"/>
    <property type="evidence" value="ECO:0007669"/>
    <property type="project" value="UniProtKB-KW"/>
</dbReference>
<dbReference type="PROSITE" id="PS00107">
    <property type="entry name" value="PROTEIN_KINASE_ATP"/>
    <property type="match status" value="1"/>
</dbReference>
<protein>
    <recommendedName>
        <fullName evidence="4">Serine/threonine-protein kinase 1</fullName>
        <ecNumber evidence="3">2.7.11.1</ecNumber>
    </recommendedName>
</protein>
<dbReference type="PROSITE" id="PS00108">
    <property type="entry name" value="PROTEIN_KINASE_ST"/>
    <property type="match status" value="1"/>
</dbReference>
<proteinExistence type="inferred from homology"/>
<evidence type="ECO:0000256" key="10">
    <source>
        <dbReference type="ARBA" id="ARBA00023200"/>
    </source>
</evidence>
<dbReference type="PANTHER" id="PTHR22984">
    <property type="entry name" value="SERINE/THREONINE-PROTEIN KINASE PIM"/>
    <property type="match status" value="1"/>
</dbReference>
<evidence type="ECO:0000256" key="11">
    <source>
        <dbReference type="ARBA" id="ARBA00047899"/>
    </source>
</evidence>
<evidence type="ECO:0000256" key="1">
    <source>
        <dbReference type="ARBA" id="ARBA00004192"/>
    </source>
</evidence>
<comment type="catalytic activity">
    <reaction evidence="12">
        <text>L-seryl-[protein] + ATP = O-phospho-L-seryl-[protein] + ADP + H(+)</text>
        <dbReference type="Rhea" id="RHEA:17989"/>
        <dbReference type="Rhea" id="RHEA-COMP:9863"/>
        <dbReference type="Rhea" id="RHEA-COMP:11604"/>
        <dbReference type="ChEBI" id="CHEBI:15378"/>
        <dbReference type="ChEBI" id="CHEBI:29999"/>
        <dbReference type="ChEBI" id="CHEBI:30616"/>
        <dbReference type="ChEBI" id="CHEBI:83421"/>
        <dbReference type="ChEBI" id="CHEBI:456216"/>
        <dbReference type="EC" id="2.7.11.1"/>
    </reaction>
</comment>
<feature type="binding site" evidence="13">
    <location>
        <position position="93"/>
    </location>
    <ligand>
        <name>ATP</name>
        <dbReference type="ChEBI" id="CHEBI:30616"/>
    </ligand>
</feature>
<dbReference type="EMBL" id="JAGXEW010000018">
    <property type="protein sequence ID" value="KAK1161344.1"/>
    <property type="molecule type" value="Genomic_DNA"/>
</dbReference>
<dbReference type="GO" id="GO:0007346">
    <property type="term" value="P:regulation of mitotic cell cycle"/>
    <property type="evidence" value="ECO:0007669"/>
    <property type="project" value="TreeGrafter"/>
</dbReference>
<keyword evidence="8 16" id="KW-0418">Kinase</keyword>
<comment type="catalytic activity">
    <reaction evidence="11">
        <text>L-threonyl-[protein] + ATP = O-phospho-L-threonyl-[protein] + ADP + H(+)</text>
        <dbReference type="Rhea" id="RHEA:46608"/>
        <dbReference type="Rhea" id="RHEA-COMP:11060"/>
        <dbReference type="Rhea" id="RHEA-COMP:11605"/>
        <dbReference type="ChEBI" id="CHEBI:15378"/>
        <dbReference type="ChEBI" id="CHEBI:30013"/>
        <dbReference type="ChEBI" id="CHEBI:30616"/>
        <dbReference type="ChEBI" id="CHEBI:61977"/>
        <dbReference type="ChEBI" id="CHEBI:456216"/>
        <dbReference type="EC" id="2.7.11.1"/>
    </reaction>
</comment>
<dbReference type="InterPro" id="IPR017441">
    <property type="entry name" value="Protein_kinase_ATP_BS"/>
</dbReference>
<dbReference type="InterPro" id="IPR008271">
    <property type="entry name" value="Ser/Thr_kinase_AS"/>
</dbReference>
<gene>
    <name evidence="16" type="primary">PIM3</name>
    <name evidence="16" type="ORF">AOXY_G18835</name>
</gene>
<dbReference type="InterPro" id="IPR000719">
    <property type="entry name" value="Prot_kinase_dom"/>
</dbReference>
<dbReference type="PANTHER" id="PTHR22984:SF25">
    <property type="entry name" value="PROTEIN KINASE DOMAIN-CONTAINING PROTEIN"/>
    <property type="match status" value="1"/>
</dbReference>
<dbReference type="InterPro" id="IPR011009">
    <property type="entry name" value="Kinase-like_dom_sf"/>
</dbReference>
<dbReference type="FunFam" id="1.10.510.10:FF:000571">
    <property type="entry name" value="Maternal embryonic leucine zipper kinase"/>
    <property type="match status" value="1"/>
</dbReference>
<sequence>MLHCWAVQQRKQLRALHYSSIDFTHPILTTAMSSEKVIRLQNNHNYFPSFPKQEPVKEPLEKVYQVGPVVGRGGFGTVYAGVRISDGLPVAIKHVTRDRLGELCTMEGRLVPLEIVLLRKVSVGVGSRGVVRMLEWRECPDGFLMVLERPESCQDLFDFISERGTLPEDTARTFFSQLSCAVQHCHARGVLHRDIKDENVLVDLQSGSLQLLDFGSGALLRDGLYHDFDGTRVYSPPEWIRSGQYHGKPAAVWSLGILLYDMVCGDIPFEHDDEITLGQIHYRQHQPSAACCRLIEWCLSQDPKDRPTLEQILAHEWLHPETSVSQSDSKLGSGA</sequence>
<dbReference type="GO" id="GO:0005524">
    <property type="term" value="F:ATP binding"/>
    <property type="evidence" value="ECO:0007669"/>
    <property type="project" value="UniProtKB-UniRule"/>
</dbReference>
<reference evidence="16" key="1">
    <citation type="submission" date="2022-02" db="EMBL/GenBank/DDBJ databases">
        <title>Atlantic sturgeon de novo genome assembly.</title>
        <authorList>
            <person name="Stock M."/>
            <person name="Klopp C."/>
            <person name="Guiguen Y."/>
            <person name="Cabau C."/>
            <person name="Parinello H."/>
            <person name="Santidrian Yebra-Pimentel E."/>
            <person name="Kuhl H."/>
            <person name="Dirks R.P."/>
            <person name="Guessner J."/>
            <person name="Wuertz S."/>
            <person name="Du K."/>
            <person name="Schartl M."/>
        </authorList>
    </citation>
    <scope>NUCLEOTIDE SEQUENCE</scope>
    <source>
        <strain evidence="16">STURGEONOMICS-FGT-2020</strain>
        <tissue evidence="16">Whole blood</tissue>
    </source>
</reference>
<dbReference type="GO" id="GO:0043066">
    <property type="term" value="P:negative regulation of apoptotic process"/>
    <property type="evidence" value="ECO:0007669"/>
    <property type="project" value="TreeGrafter"/>
</dbReference>
<accession>A0AAD8G263</accession>